<dbReference type="SUPFAM" id="SSF46689">
    <property type="entry name" value="Homeodomain-like"/>
    <property type="match status" value="1"/>
</dbReference>
<dbReference type="PANTHER" id="PTHR43280">
    <property type="entry name" value="ARAC-FAMILY TRANSCRIPTIONAL REGULATOR"/>
    <property type="match status" value="1"/>
</dbReference>
<proteinExistence type="predicted"/>
<evidence type="ECO:0000313" key="6">
    <source>
        <dbReference type="Proteomes" id="UP000535020"/>
    </source>
</evidence>
<evidence type="ECO:0000256" key="1">
    <source>
        <dbReference type="ARBA" id="ARBA00023015"/>
    </source>
</evidence>
<evidence type="ECO:0000259" key="4">
    <source>
        <dbReference type="PROSITE" id="PS01124"/>
    </source>
</evidence>
<comment type="caution">
    <text evidence="5">The sequence shown here is derived from an EMBL/GenBank/DDBJ whole genome shotgun (WGS) entry which is preliminary data.</text>
</comment>
<dbReference type="PANTHER" id="PTHR43280:SF32">
    <property type="entry name" value="TRANSCRIPTIONAL REGULATORY PROTEIN"/>
    <property type="match status" value="1"/>
</dbReference>
<dbReference type="RefSeq" id="WP_176004468.1">
    <property type="nucleotide sequence ID" value="NZ_JABWMI010000003.1"/>
</dbReference>
<dbReference type="Pfam" id="PF12833">
    <property type="entry name" value="HTH_18"/>
    <property type="match status" value="1"/>
</dbReference>
<evidence type="ECO:0000313" key="5">
    <source>
        <dbReference type="EMBL" id="NYA69644.1"/>
    </source>
</evidence>
<keyword evidence="3" id="KW-0804">Transcription</keyword>
<protein>
    <submittedName>
        <fullName evidence="5">Helix-turn-helix transcriptional regulator</fullName>
    </submittedName>
</protein>
<name>A0A7Y8XZ77_9FLAO</name>
<gene>
    <name evidence="5" type="ORF">HZF10_01835</name>
</gene>
<dbReference type="InterPro" id="IPR018060">
    <property type="entry name" value="HTH_AraC"/>
</dbReference>
<feature type="domain" description="HTH araC/xylS-type" evidence="4">
    <location>
        <begin position="186"/>
        <end position="284"/>
    </location>
</feature>
<dbReference type="Proteomes" id="UP000535020">
    <property type="component" value="Unassembled WGS sequence"/>
</dbReference>
<dbReference type="GO" id="GO:0003700">
    <property type="term" value="F:DNA-binding transcription factor activity"/>
    <property type="evidence" value="ECO:0007669"/>
    <property type="project" value="InterPro"/>
</dbReference>
<dbReference type="EMBL" id="JACBJI010000001">
    <property type="protein sequence ID" value="NYA69644.1"/>
    <property type="molecule type" value="Genomic_DNA"/>
</dbReference>
<dbReference type="Gene3D" id="1.10.10.60">
    <property type="entry name" value="Homeodomain-like"/>
    <property type="match status" value="1"/>
</dbReference>
<dbReference type="AlphaFoldDB" id="A0A7Y8XZ77"/>
<evidence type="ECO:0000256" key="3">
    <source>
        <dbReference type="ARBA" id="ARBA00023163"/>
    </source>
</evidence>
<dbReference type="PROSITE" id="PS01124">
    <property type="entry name" value="HTH_ARAC_FAMILY_2"/>
    <property type="match status" value="1"/>
</dbReference>
<dbReference type="GO" id="GO:0043565">
    <property type="term" value="F:sequence-specific DNA binding"/>
    <property type="evidence" value="ECO:0007669"/>
    <property type="project" value="InterPro"/>
</dbReference>
<dbReference type="SMART" id="SM00342">
    <property type="entry name" value="HTH_ARAC"/>
    <property type="match status" value="1"/>
</dbReference>
<keyword evidence="6" id="KW-1185">Reference proteome</keyword>
<sequence length="296" mass="34306">MYPQHNRTGVPYVNKFLADSGECLLGLRRSGIDMSHPTQFSEYAIFFVHQGEGVFYSDLLSMPFRAPVILFASPMQVIGIQEAHPLDYSLLRFHADFYCIEKHKEEVACNGVLFDNIYTEPSITPADADNRNFSILLDLLEQELLKNGPSDIVLKAFLQLLLAKSSEVRADTVGQFSPFVRDDKMELFRKLLEERYRDLRKPGDYAALLRMSPNNFRRRCLKYFKKTPSRLIAERIILAAKQELHLTRKSIKEIAYTLKFEDQFYFSRMFKKHTRVSPQIFRDKTGISVVADLSKE</sequence>
<keyword evidence="1" id="KW-0805">Transcription regulation</keyword>
<keyword evidence="2" id="KW-0238">DNA-binding</keyword>
<reference evidence="5 6" key="1">
    <citation type="submission" date="2020-07" db="EMBL/GenBank/DDBJ databases">
        <authorList>
            <person name="Sun Q."/>
        </authorList>
    </citation>
    <scope>NUCLEOTIDE SEQUENCE [LARGE SCALE GENOMIC DNA]</scope>
    <source>
        <strain evidence="5 6">MAH-1</strain>
    </source>
</reference>
<organism evidence="5 6">
    <name type="scientific">Flavobacterium agri</name>
    <dbReference type="NCBI Taxonomy" id="2743471"/>
    <lineage>
        <taxon>Bacteria</taxon>
        <taxon>Pseudomonadati</taxon>
        <taxon>Bacteroidota</taxon>
        <taxon>Flavobacteriia</taxon>
        <taxon>Flavobacteriales</taxon>
        <taxon>Flavobacteriaceae</taxon>
        <taxon>Flavobacterium</taxon>
    </lineage>
</organism>
<accession>A0A7Y8XZ77</accession>
<evidence type="ECO:0000256" key="2">
    <source>
        <dbReference type="ARBA" id="ARBA00023125"/>
    </source>
</evidence>
<dbReference type="InterPro" id="IPR009057">
    <property type="entry name" value="Homeodomain-like_sf"/>
</dbReference>